<dbReference type="GO" id="GO:0003700">
    <property type="term" value="F:DNA-binding transcription factor activity"/>
    <property type="evidence" value="ECO:0007669"/>
    <property type="project" value="TreeGrafter"/>
</dbReference>
<dbReference type="SUPFAM" id="SSF46689">
    <property type="entry name" value="Homeodomain-like"/>
    <property type="match status" value="1"/>
</dbReference>
<dbReference type="Gene3D" id="1.10.357.10">
    <property type="entry name" value="Tetracycline Repressor, domain 2"/>
    <property type="match status" value="1"/>
</dbReference>
<gene>
    <name evidence="6" type="ORF">F4559_002632</name>
</gene>
<dbReference type="GO" id="GO:0000976">
    <property type="term" value="F:transcription cis-regulatory region binding"/>
    <property type="evidence" value="ECO:0007669"/>
    <property type="project" value="TreeGrafter"/>
</dbReference>
<comment type="caution">
    <text evidence="6">The sequence shown here is derived from an EMBL/GenBank/DDBJ whole genome shotgun (WGS) entry which is preliminary data.</text>
</comment>
<proteinExistence type="predicted"/>
<evidence type="ECO:0000259" key="5">
    <source>
        <dbReference type="PROSITE" id="PS50977"/>
    </source>
</evidence>
<evidence type="ECO:0000256" key="4">
    <source>
        <dbReference type="PROSITE-ProRule" id="PRU00335"/>
    </source>
</evidence>
<dbReference type="EMBL" id="JACHJS010000001">
    <property type="protein sequence ID" value="MBB4965273.1"/>
    <property type="molecule type" value="Genomic_DNA"/>
</dbReference>
<keyword evidence="1" id="KW-0805">Transcription regulation</keyword>
<dbReference type="PANTHER" id="PTHR30055">
    <property type="entry name" value="HTH-TYPE TRANSCRIPTIONAL REGULATOR RUTR"/>
    <property type="match status" value="1"/>
</dbReference>
<dbReference type="SUPFAM" id="SSF48498">
    <property type="entry name" value="Tetracyclin repressor-like, C-terminal domain"/>
    <property type="match status" value="1"/>
</dbReference>
<evidence type="ECO:0000313" key="6">
    <source>
        <dbReference type="EMBL" id="MBB4965273.1"/>
    </source>
</evidence>
<dbReference type="Pfam" id="PF00440">
    <property type="entry name" value="TetR_N"/>
    <property type="match status" value="1"/>
</dbReference>
<feature type="domain" description="HTH tetR-type" evidence="5">
    <location>
        <begin position="26"/>
        <end position="86"/>
    </location>
</feature>
<keyword evidence="3" id="KW-0804">Transcription</keyword>
<feature type="DNA-binding region" description="H-T-H motif" evidence="4">
    <location>
        <begin position="49"/>
        <end position="68"/>
    </location>
</feature>
<protein>
    <submittedName>
        <fullName evidence="6">AcrR family transcriptional regulator</fullName>
    </submittedName>
</protein>
<evidence type="ECO:0000256" key="3">
    <source>
        <dbReference type="ARBA" id="ARBA00023163"/>
    </source>
</evidence>
<evidence type="ECO:0000256" key="1">
    <source>
        <dbReference type="ARBA" id="ARBA00023015"/>
    </source>
</evidence>
<dbReference type="InterPro" id="IPR009057">
    <property type="entry name" value="Homeodomain-like_sf"/>
</dbReference>
<dbReference type="InterPro" id="IPR036271">
    <property type="entry name" value="Tet_transcr_reg_TetR-rel_C_sf"/>
</dbReference>
<dbReference type="RefSeq" id="WP_184668734.1">
    <property type="nucleotide sequence ID" value="NZ_BAABAI010000013.1"/>
</dbReference>
<dbReference type="InterPro" id="IPR004111">
    <property type="entry name" value="Repressor_TetR_C"/>
</dbReference>
<dbReference type="PROSITE" id="PS50977">
    <property type="entry name" value="HTH_TETR_2"/>
    <property type="match status" value="1"/>
</dbReference>
<dbReference type="Gene3D" id="1.10.10.60">
    <property type="entry name" value="Homeodomain-like"/>
    <property type="match status" value="1"/>
</dbReference>
<name>A0A7W7T2A8_9PSEU</name>
<dbReference type="Proteomes" id="UP000542674">
    <property type="component" value="Unassembled WGS sequence"/>
</dbReference>
<dbReference type="GO" id="GO:0045892">
    <property type="term" value="P:negative regulation of DNA-templated transcription"/>
    <property type="evidence" value="ECO:0007669"/>
    <property type="project" value="InterPro"/>
</dbReference>
<evidence type="ECO:0000256" key="2">
    <source>
        <dbReference type="ARBA" id="ARBA00023125"/>
    </source>
</evidence>
<dbReference type="InterPro" id="IPR001647">
    <property type="entry name" value="HTH_TetR"/>
</dbReference>
<accession>A0A7W7T2A8</accession>
<evidence type="ECO:0000313" key="7">
    <source>
        <dbReference type="Proteomes" id="UP000542674"/>
    </source>
</evidence>
<dbReference type="Pfam" id="PF02909">
    <property type="entry name" value="TetR_C_1"/>
    <property type="match status" value="1"/>
</dbReference>
<reference evidence="6 7" key="1">
    <citation type="submission" date="2020-08" db="EMBL/GenBank/DDBJ databases">
        <title>Sequencing the genomes of 1000 actinobacteria strains.</title>
        <authorList>
            <person name="Klenk H.-P."/>
        </authorList>
    </citation>
    <scope>NUCLEOTIDE SEQUENCE [LARGE SCALE GENOMIC DNA]</scope>
    <source>
        <strain evidence="6 7">DSM 45084</strain>
    </source>
</reference>
<sequence length="244" mass="26593">MDDALPTEIALMWGLTPESRRGRRPSLSVVDITRAAIGIADEEGLAAVSMARVAQRLGNSTMALYRYVKSKDELLALMSDAALEEPPDPPEGDWRAALHAWACAALAAMRRHSWFARLPLTGPPAGPRNLRWFDRGLGALADTPLSEAEKVRIVLGLITLAHGELRMGVDLDRVHAEDPGAFGRAYAALLRRVADPRDLPAVGRVVDAGVFDHEADDPDDDTFRYSLGLYLDGVAALLHRLTTR</sequence>
<dbReference type="PANTHER" id="PTHR30055:SF151">
    <property type="entry name" value="TRANSCRIPTIONAL REGULATORY PROTEIN"/>
    <property type="match status" value="1"/>
</dbReference>
<keyword evidence="7" id="KW-1185">Reference proteome</keyword>
<dbReference type="InterPro" id="IPR050109">
    <property type="entry name" value="HTH-type_TetR-like_transc_reg"/>
</dbReference>
<organism evidence="6 7">
    <name type="scientific">Saccharothrix violaceirubra</name>
    <dbReference type="NCBI Taxonomy" id="413306"/>
    <lineage>
        <taxon>Bacteria</taxon>
        <taxon>Bacillati</taxon>
        <taxon>Actinomycetota</taxon>
        <taxon>Actinomycetes</taxon>
        <taxon>Pseudonocardiales</taxon>
        <taxon>Pseudonocardiaceae</taxon>
        <taxon>Saccharothrix</taxon>
    </lineage>
</organism>
<keyword evidence="2 4" id="KW-0238">DNA-binding</keyword>
<dbReference type="AlphaFoldDB" id="A0A7W7T2A8"/>